<accession>A0ABN8NFF9</accession>
<gene>
    <name evidence="2" type="ORF">PLOB_00009813</name>
</gene>
<name>A0ABN8NFF9_9CNID</name>
<feature type="region of interest" description="Disordered" evidence="1">
    <location>
        <begin position="57"/>
        <end position="107"/>
    </location>
</feature>
<dbReference type="EMBL" id="CALNXK010000015">
    <property type="protein sequence ID" value="CAH3046860.1"/>
    <property type="molecule type" value="Genomic_DNA"/>
</dbReference>
<feature type="non-terminal residue" evidence="2">
    <location>
        <position position="1"/>
    </location>
</feature>
<evidence type="ECO:0000256" key="1">
    <source>
        <dbReference type="SAM" id="MobiDB-lite"/>
    </source>
</evidence>
<reference evidence="2 3" key="1">
    <citation type="submission" date="2022-05" db="EMBL/GenBank/DDBJ databases">
        <authorList>
            <consortium name="Genoscope - CEA"/>
            <person name="William W."/>
        </authorList>
    </citation>
    <scope>NUCLEOTIDE SEQUENCE [LARGE SCALE GENOMIC DNA]</scope>
</reference>
<sequence>PSELRKPSTYLVENSFEESLQLSINRSLRAEAQAQALSAIPTPSECSLVSFCTSDHESDSEEEIIYENVEPRDNCPSRESISEDSIQEPHNSFVDSSLESDRLSLSP</sequence>
<protein>
    <recommendedName>
        <fullName evidence="4">Cellular myelocytomatosis</fullName>
    </recommendedName>
</protein>
<feature type="non-terminal residue" evidence="2">
    <location>
        <position position="107"/>
    </location>
</feature>
<comment type="caution">
    <text evidence="2">The sequence shown here is derived from an EMBL/GenBank/DDBJ whole genome shotgun (WGS) entry which is preliminary data.</text>
</comment>
<proteinExistence type="predicted"/>
<evidence type="ECO:0000313" key="2">
    <source>
        <dbReference type="EMBL" id="CAH3046860.1"/>
    </source>
</evidence>
<dbReference type="Proteomes" id="UP001159405">
    <property type="component" value="Unassembled WGS sequence"/>
</dbReference>
<organism evidence="2 3">
    <name type="scientific">Porites lobata</name>
    <dbReference type="NCBI Taxonomy" id="104759"/>
    <lineage>
        <taxon>Eukaryota</taxon>
        <taxon>Metazoa</taxon>
        <taxon>Cnidaria</taxon>
        <taxon>Anthozoa</taxon>
        <taxon>Hexacorallia</taxon>
        <taxon>Scleractinia</taxon>
        <taxon>Fungiina</taxon>
        <taxon>Poritidae</taxon>
        <taxon>Porites</taxon>
    </lineage>
</organism>
<keyword evidence="3" id="KW-1185">Reference proteome</keyword>
<evidence type="ECO:0000313" key="3">
    <source>
        <dbReference type="Proteomes" id="UP001159405"/>
    </source>
</evidence>
<evidence type="ECO:0008006" key="4">
    <source>
        <dbReference type="Google" id="ProtNLM"/>
    </source>
</evidence>